<reference evidence="3" key="1">
    <citation type="submission" date="2020-03" db="EMBL/GenBank/DDBJ databases">
        <title>Site-based positive gene gene selection in Geosmithia morbida across the United States reveals a broad range of putative effectors and factors for local host and environmental adapation.</title>
        <authorList>
            <person name="Onufrak A."/>
            <person name="Murdoch R.W."/>
            <person name="Gazis R."/>
            <person name="Huff M."/>
            <person name="Staton M."/>
            <person name="Klingeman W."/>
            <person name="Hadziabdic D."/>
        </authorList>
    </citation>
    <scope>NUCLEOTIDE SEQUENCE</scope>
    <source>
        <strain evidence="3">1262</strain>
    </source>
</reference>
<evidence type="ECO:0000256" key="2">
    <source>
        <dbReference type="SAM" id="MobiDB-lite"/>
    </source>
</evidence>
<proteinExistence type="predicted"/>
<evidence type="ECO:0000313" key="3">
    <source>
        <dbReference type="EMBL" id="KAF4125629.1"/>
    </source>
</evidence>
<sequence>MATCQESLEQVISRVGSAFEDGLIGVNKTIEWQLDKKFEEGRKGEDGPKEVTESLSRLHAEMRGTRDLCENLRSQFSEWNQAEAEALRTTYISRQEELAQKLEQRGNTLEGRELNLQGLISTFTSKMSQVWGKIKGNKNDAKDALQETIYQVQERFEASLLRERAWSAQKLVQMEAAVLELRDHVRNLTQIERGSTETPAQQNVEKLHLMLQEERGTVARLTENIHSLEKEAKLMTGLRERWTRDLWLIDSLRSQLSAIRHRMPQVESMAAKLDSISLLNSFIHSTASYLSNEKKWIQGELTTRDNGSSSAGSSQLRAVHEQTRSTDSKGPATEGSIPGVNTGCSVAAGPHGISTRRVTVCCPTLELDPPSPPLSVEQEQIKRREAAKPRPILRFTAKPSQSPKVSGPAAEELGASFSYSQYNRPVMVRSAQTGEDARSGRKRNPSVSMDDIHRIGKRFKPEPPENVPGDLTTPSIKTSETARGKHVDGIRGPRRIVHTYSRNLAE</sequence>
<dbReference type="Proteomes" id="UP000749293">
    <property type="component" value="Unassembled WGS sequence"/>
</dbReference>
<comment type="caution">
    <text evidence="3">The sequence shown here is derived from an EMBL/GenBank/DDBJ whole genome shotgun (WGS) entry which is preliminary data.</text>
</comment>
<keyword evidence="1" id="KW-0175">Coiled coil</keyword>
<organism evidence="3 4">
    <name type="scientific">Geosmithia morbida</name>
    <dbReference type="NCBI Taxonomy" id="1094350"/>
    <lineage>
        <taxon>Eukaryota</taxon>
        <taxon>Fungi</taxon>
        <taxon>Dikarya</taxon>
        <taxon>Ascomycota</taxon>
        <taxon>Pezizomycotina</taxon>
        <taxon>Sordariomycetes</taxon>
        <taxon>Hypocreomycetidae</taxon>
        <taxon>Hypocreales</taxon>
        <taxon>Bionectriaceae</taxon>
        <taxon>Geosmithia</taxon>
    </lineage>
</organism>
<feature type="compositionally biased region" description="Basic and acidic residues" evidence="2">
    <location>
        <begin position="480"/>
        <end position="491"/>
    </location>
</feature>
<feature type="region of interest" description="Disordered" evidence="2">
    <location>
        <begin position="303"/>
        <end position="340"/>
    </location>
</feature>
<evidence type="ECO:0000313" key="4">
    <source>
        <dbReference type="Proteomes" id="UP000749293"/>
    </source>
</evidence>
<dbReference type="RefSeq" id="XP_035324281.1">
    <property type="nucleotide sequence ID" value="XM_035462857.1"/>
</dbReference>
<dbReference type="AlphaFoldDB" id="A0A9P5D8K9"/>
<dbReference type="GeneID" id="55967103"/>
<feature type="region of interest" description="Disordered" evidence="2">
    <location>
        <begin position="430"/>
        <end position="492"/>
    </location>
</feature>
<keyword evidence="4" id="KW-1185">Reference proteome</keyword>
<accession>A0A9P5D8K9</accession>
<name>A0A9P5D8K9_9HYPO</name>
<feature type="compositionally biased region" description="Basic and acidic residues" evidence="2">
    <location>
        <begin position="318"/>
        <end position="327"/>
    </location>
</feature>
<feature type="compositionally biased region" description="Polar residues" evidence="2">
    <location>
        <begin position="303"/>
        <end position="316"/>
    </location>
</feature>
<evidence type="ECO:0000256" key="1">
    <source>
        <dbReference type="SAM" id="Coils"/>
    </source>
</evidence>
<feature type="compositionally biased region" description="Basic and acidic residues" evidence="2">
    <location>
        <begin position="450"/>
        <end position="463"/>
    </location>
</feature>
<feature type="coiled-coil region" evidence="1">
    <location>
        <begin position="211"/>
        <end position="238"/>
    </location>
</feature>
<protein>
    <submittedName>
        <fullName evidence="3">Uncharacterized protein</fullName>
    </submittedName>
</protein>
<dbReference type="EMBL" id="JAANYQ010000002">
    <property type="protein sequence ID" value="KAF4125629.1"/>
    <property type="molecule type" value="Genomic_DNA"/>
</dbReference>
<gene>
    <name evidence="3" type="ORF">GMORB2_0873</name>
</gene>
<feature type="coiled-coil region" evidence="1">
    <location>
        <begin position="55"/>
        <end position="112"/>
    </location>
</feature>
<dbReference type="OrthoDB" id="4848543at2759"/>